<keyword evidence="2" id="KW-0732">Signal</keyword>
<keyword evidence="1" id="KW-0472">Membrane</keyword>
<proteinExistence type="predicted"/>
<dbReference type="AlphaFoldDB" id="A0A9X6NIE1"/>
<evidence type="ECO:0000256" key="2">
    <source>
        <dbReference type="SAM" id="SignalP"/>
    </source>
</evidence>
<evidence type="ECO:0000313" key="4">
    <source>
        <dbReference type="Proteomes" id="UP000192578"/>
    </source>
</evidence>
<accession>A0A9X6NIE1</accession>
<feature type="transmembrane region" description="Helical" evidence="1">
    <location>
        <begin position="206"/>
        <end position="227"/>
    </location>
</feature>
<evidence type="ECO:0000313" key="3">
    <source>
        <dbReference type="EMBL" id="OWA54565.1"/>
    </source>
</evidence>
<evidence type="ECO:0000256" key="1">
    <source>
        <dbReference type="SAM" id="Phobius"/>
    </source>
</evidence>
<comment type="caution">
    <text evidence="3">The sequence shown here is derived from an EMBL/GenBank/DDBJ whole genome shotgun (WGS) entry which is preliminary data.</text>
</comment>
<dbReference type="Proteomes" id="UP000192578">
    <property type="component" value="Unassembled WGS sequence"/>
</dbReference>
<keyword evidence="1" id="KW-0812">Transmembrane</keyword>
<reference evidence="4" key="1">
    <citation type="submission" date="2017-01" db="EMBL/GenBank/DDBJ databases">
        <title>Comparative genomics of anhydrobiosis in the tardigrade Hypsibius dujardini.</title>
        <authorList>
            <person name="Yoshida Y."/>
            <person name="Koutsovoulos G."/>
            <person name="Laetsch D."/>
            <person name="Stevens L."/>
            <person name="Kumar S."/>
            <person name="Horikawa D."/>
            <person name="Ishino K."/>
            <person name="Komine S."/>
            <person name="Tomita M."/>
            <person name="Blaxter M."/>
            <person name="Arakawa K."/>
        </authorList>
    </citation>
    <scope>NUCLEOTIDE SEQUENCE [LARGE SCALE GENOMIC DNA]</scope>
    <source>
        <strain evidence="4">Z151</strain>
    </source>
</reference>
<keyword evidence="4" id="KW-1185">Reference proteome</keyword>
<protein>
    <submittedName>
        <fullName evidence="3">Uncharacterized protein</fullName>
    </submittedName>
</protein>
<dbReference type="EMBL" id="MTYJ01000424">
    <property type="protein sequence ID" value="OWA54565.1"/>
    <property type="molecule type" value="Genomic_DNA"/>
</dbReference>
<gene>
    <name evidence="3" type="ORF">BV898_18965</name>
</gene>
<feature type="chain" id="PRO_5040872989" evidence="2">
    <location>
        <begin position="27"/>
        <end position="250"/>
    </location>
</feature>
<sequence>MKSHHPLLMITTILVTAMLSLQPVLTMISTPSTRINGIRCAEMKQAGPRSEKDEKQIKQPIHIFYYCDADSTWLRKLDNTTTRVGNILINLDGPEIFEEDPQDNATEFQPGNWYPQAVLENVRLSVDVYCCSSLVSSRDCSRGFELVYGDKTSPLPVTAAVSETSPSTDATTEAPTDMTTMLTSSQSSMTSPQTGGITAQQSNDGWIPWVGSACSIVFIVCFVYCTYRCRRDSINTHREHIYYDPVYKSE</sequence>
<organism evidence="3 4">
    <name type="scientific">Hypsibius exemplaris</name>
    <name type="common">Freshwater tardigrade</name>
    <dbReference type="NCBI Taxonomy" id="2072580"/>
    <lineage>
        <taxon>Eukaryota</taxon>
        <taxon>Metazoa</taxon>
        <taxon>Ecdysozoa</taxon>
        <taxon>Tardigrada</taxon>
        <taxon>Eutardigrada</taxon>
        <taxon>Parachela</taxon>
        <taxon>Hypsibioidea</taxon>
        <taxon>Hypsibiidae</taxon>
        <taxon>Hypsibius</taxon>
    </lineage>
</organism>
<keyword evidence="1" id="KW-1133">Transmembrane helix</keyword>
<feature type="signal peptide" evidence="2">
    <location>
        <begin position="1"/>
        <end position="26"/>
    </location>
</feature>
<name>A0A9X6NIE1_HYPEX</name>